<dbReference type="SMART" id="SM01321">
    <property type="entry name" value="Y1_Tnp"/>
    <property type="match status" value="1"/>
</dbReference>
<dbReference type="EMBL" id="CP042912">
    <property type="protein sequence ID" value="QEG24129.1"/>
    <property type="molecule type" value="Genomic_DNA"/>
</dbReference>
<dbReference type="InterPro" id="IPR036515">
    <property type="entry name" value="Transposase_17_sf"/>
</dbReference>
<protein>
    <submittedName>
        <fullName evidence="2">Transposase IS200 like protein</fullName>
    </submittedName>
</protein>
<dbReference type="Gene3D" id="3.30.70.1290">
    <property type="entry name" value="Transposase IS200-like"/>
    <property type="match status" value="1"/>
</dbReference>
<dbReference type="PANTHER" id="PTHR36966:SF1">
    <property type="entry name" value="REP-ASSOCIATED TYROSINE TRANSPOSASE"/>
    <property type="match status" value="1"/>
</dbReference>
<organism evidence="2 3">
    <name type="scientific">Mariniblastus fucicola</name>
    <dbReference type="NCBI Taxonomy" id="980251"/>
    <lineage>
        <taxon>Bacteria</taxon>
        <taxon>Pseudomonadati</taxon>
        <taxon>Planctomycetota</taxon>
        <taxon>Planctomycetia</taxon>
        <taxon>Pirellulales</taxon>
        <taxon>Pirellulaceae</taxon>
        <taxon>Mariniblastus</taxon>
    </lineage>
</organism>
<reference evidence="2 3" key="1">
    <citation type="submission" date="2019-08" db="EMBL/GenBank/DDBJ databases">
        <title>Deep-cultivation of Planctomycetes and their phenomic and genomic characterization uncovers novel biology.</title>
        <authorList>
            <person name="Wiegand S."/>
            <person name="Jogler M."/>
            <person name="Boedeker C."/>
            <person name="Pinto D."/>
            <person name="Vollmers J."/>
            <person name="Rivas-Marin E."/>
            <person name="Kohn T."/>
            <person name="Peeters S.H."/>
            <person name="Heuer A."/>
            <person name="Rast P."/>
            <person name="Oberbeckmann S."/>
            <person name="Bunk B."/>
            <person name="Jeske O."/>
            <person name="Meyerdierks A."/>
            <person name="Storesund J.E."/>
            <person name="Kallscheuer N."/>
            <person name="Luecker S."/>
            <person name="Lage O.M."/>
            <person name="Pohl T."/>
            <person name="Merkel B.J."/>
            <person name="Hornburger P."/>
            <person name="Mueller R.-W."/>
            <person name="Bruemmer F."/>
            <person name="Labrenz M."/>
            <person name="Spormann A.M."/>
            <person name="Op den Camp H."/>
            <person name="Overmann J."/>
            <person name="Amann R."/>
            <person name="Jetten M.S.M."/>
            <person name="Mascher T."/>
            <person name="Medema M.H."/>
            <person name="Devos D.P."/>
            <person name="Kaster A.-K."/>
            <person name="Ovreas L."/>
            <person name="Rohde M."/>
            <person name="Galperin M.Y."/>
            <person name="Jogler C."/>
        </authorList>
    </citation>
    <scope>NUCLEOTIDE SEQUENCE [LARGE SCALE GENOMIC DNA]</scope>
    <source>
        <strain evidence="2 3">FC18</strain>
    </source>
</reference>
<dbReference type="KEGG" id="mff:MFFC18_40450"/>
<dbReference type="InterPro" id="IPR052715">
    <property type="entry name" value="RAYT_transposase"/>
</dbReference>
<dbReference type="AlphaFoldDB" id="A0A5B9PF11"/>
<evidence type="ECO:0000313" key="2">
    <source>
        <dbReference type="EMBL" id="QEG24129.1"/>
    </source>
</evidence>
<dbReference type="GO" id="GO:0004803">
    <property type="term" value="F:transposase activity"/>
    <property type="evidence" value="ECO:0007669"/>
    <property type="project" value="InterPro"/>
</dbReference>
<keyword evidence="3" id="KW-1185">Reference proteome</keyword>
<sequence>MSLIVFDAMTHFHGERVECGDLVIMPNHVHALLTPLGRYELEDILHSVKSFSAHAINAALKEKGVVWMKESHDHIVRDAEELLRIQAYIRSNPERAGVPEGQFRLRAVEYQLDV</sequence>
<dbReference type="SUPFAM" id="SSF143422">
    <property type="entry name" value="Transposase IS200-like"/>
    <property type="match status" value="1"/>
</dbReference>
<dbReference type="GO" id="GO:0043565">
    <property type="term" value="F:sequence-specific DNA binding"/>
    <property type="evidence" value="ECO:0007669"/>
    <property type="project" value="TreeGrafter"/>
</dbReference>
<name>A0A5B9PF11_9BACT</name>
<dbReference type="STRING" id="980251.GCA_001642875_02235"/>
<feature type="domain" description="Transposase IS200-like" evidence="1">
    <location>
        <begin position="5"/>
        <end position="92"/>
    </location>
</feature>
<dbReference type="GO" id="GO:0006313">
    <property type="term" value="P:DNA transposition"/>
    <property type="evidence" value="ECO:0007669"/>
    <property type="project" value="InterPro"/>
</dbReference>
<dbReference type="PANTHER" id="PTHR36966">
    <property type="entry name" value="REP-ASSOCIATED TYROSINE TRANSPOSASE"/>
    <property type="match status" value="1"/>
</dbReference>
<evidence type="ECO:0000259" key="1">
    <source>
        <dbReference type="SMART" id="SM01321"/>
    </source>
</evidence>
<dbReference type="Pfam" id="PF01797">
    <property type="entry name" value="Y1_Tnp"/>
    <property type="match status" value="1"/>
</dbReference>
<gene>
    <name evidence="2" type="ORF">MFFC18_40450</name>
</gene>
<accession>A0A5B9PF11</accession>
<proteinExistence type="predicted"/>
<dbReference type="Proteomes" id="UP000322214">
    <property type="component" value="Chromosome"/>
</dbReference>
<dbReference type="InterPro" id="IPR002686">
    <property type="entry name" value="Transposase_17"/>
</dbReference>
<evidence type="ECO:0000313" key="3">
    <source>
        <dbReference type="Proteomes" id="UP000322214"/>
    </source>
</evidence>